<dbReference type="NCBIfam" id="TIGR00945">
    <property type="entry name" value="tatC"/>
    <property type="match status" value="1"/>
</dbReference>
<comment type="subunit">
    <text evidence="5">The Tat system comprises two distinct complexes: a TatABC complex, containing multiple copies of TatA, TatB and TatC subunits, and a separate TatA complex, containing only TatA subunits. Substrates initially bind to the TatABC complex, which probably triggers association of the separate TatA complex to form the active translocon.</text>
</comment>
<dbReference type="PROSITE" id="PS01218">
    <property type="entry name" value="TATC"/>
    <property type="match status" value="1"/>
</dbReference>
<feature type="transmembrane region" description="Helical" evidence="5">
    <location>
        <begin position="226"/>
        <end position="246"/>
    </location>
</feature>
<keyword evidence="7" id="KW-1185">Reference proteome</keyword>
<dbReference type="GO" id="GO:0033281">
    <property type="term" value="C:TAT protein transport complex"/>
    <property type="evidence" value="ECO:0007669"/>
    <property type="project" value="UniProtKB-UniRule"/>
</dbReference>
<feature type="transmembrane region" description="Helical" evidence="5">
    <location>
        <begin position="167"/>
        <end position="191"/>
    </location>
</feature>
<dbReference type="OrthoDB" id="9777044at2"/>
<feature type="transmembrane region" description="Helical" evidence="5">
    <location>
        <begin position="203"/>
        <end position="220"/>
    </location>
</feature>
<keyword evidence="5" id="KW-0653">Protein transport</keyword>
<reference evidence="6 7" key="1">
    <citation type="submission" date="2019-03" db="EMBL/GenBank/DDBJ databases">
        <title>Genomic Encyclopedia of Type Strains, Phase IV (KMG-IV): sequencing the most valuable type-strain genomes for metagenomic binning, comparative biology and taxonomic classification.</title>
        <authorList>
            <person name="Goeker M."/>
        </authorList>
    </citation>
    <scope>NUCLEOTIDE SEQUENCE [LARGE SCALE GENOMIC DNA]</scope>
    <source>
        <strain evidence="6 7">DSM 103792</strain>
    </source>
</reference>
<comment type="similarity">
    <text evidence="5">Belongs to the TatC family.</text>
</comment>
<dbReference type="RefSeq" id="WP_133589368.1">
    <property type="nucleotide sequence ID" value="NZ_CP037953.1"/>
</dbReference>
<feature type="transmembrane region" description="Helical" evidence="5">
    <location>
        <begin position="78"/>
        <end position="99"/>
    </location>
</feature>
<keyword evidence="3 5" id="KW-1133">Transmembrane helix</keyword>
<evidence type="ECO:0000256" key="2">
    <source>
        <dbReference type="ARBA" id="ARBA00022692"/>
    </source>
</evidence>
<sequence>MNARHSENSTAQGSREMPLMAHLVELRNRLMKVAVVLIICFLPFVYFAKELYQFFALPMRKFLPQGSMMIATEVGSTFFAPFKLAIVAALFVAMPYLLYQIWAFVSPGLYRHEKRLAKPLLFSAILLFYIGMAFAYFFVFPVIFGFFAGIELEGVAYMPDIRMYFDFAIFLLFAFGISFEIPVAVLILVKLGAVSVESLRNSRPYIIVGIFVTAAVLTPPDPISQSMMAVPMVLLFEGGVLLARLLTKSNNQTETVSE</sequence>
<dbReference type="AlphaFoldDB" id="A0A4R6UTN1"/>
<dbReference type="GO" id="GO:0043953">
    <property type="term" value="P:protein transport by the Tat complex"/>
    <property type="evidence" value="ECO:0007669"/>
    <property type="project" value="UniProtKB-UniRule"/>
</dbReference>
<evidence type="ECO:0000313" key="7">
    <source>
        <dbReference type="Proteomes" id="UP000295375"/>
    </source>
</evidence>
<evidence type="ECO:0000256" key="3">
    <source>
        <dbReference type="ARBA" id="ARBA00022989"/>
    </source>
</evidence>
<dbReference type="Pfam" id="PF00902">
    <property type="entry name" value="TatC"/>
    <property type="match status" value="1"/>
</dbReference>
<feature type="transmembrane region" description="Helical" evidence="5">
    <location>
        <begin position="30"/>
        <end position="48"/>
    </location>
</feature>
<gene>
    <name evidence="5" type="primary">tatC</name>
    <name evidence="6" type="ORF">EV696_10547</name>
</gene>
<keyword evidence="5" id="KW-1003">Cell membrane</keyword>
<dbReference type="InterPro" id="IPR019820">
    <property type="entry name" value="Sec-indep_translocase_CS"/>
</dbReference>
<feature type="transmembrane region" description="Helical" evidence="5">
    <location>
        <begin position="120"/>
        <end position="147"/>
    </location>
</feature>
<accession>A0A4R6UTN1</accession>
<keyword evidence="2 5" id="KW-0812">Transmembrane</keyword>
<keyword evidence="5" id="KW-0811">Translocation</keyword>
<keyword evidence="4 5" id="KW-0472">Membrane</keyword>
<dbReference type="PRINTS" id="PR01840">
    <property type="entry name" value="TATCFAMILY"/>
</dbReference>
<dbReference type="Proteomes" id="UP000295375">
    <property type="component" value="Unassembled WGS sequence"/>
</dbReference>
<comment type="function">
    <text evidence="5">Part of the twin-arginine translocation (Tat) system that transports large folded proteins containing a characteristic twin-arginine motif in their signal peptide across membranes. Together with TatB, TatC is part of a receptor directly interacting with Tat signal peptides.</text>
</comment>
<comment type="caution">
    <text evidence="6">The sequence shown here is derived from an EMBL/GenBank/DDBJ whole genome shotgun (WGS) entry which is preliminary data.</text>
</comment>
<organism evidence="6 7">
    <name type="scientific">Permianibacter aggregans</name>
    <dbReference type="NCBI Taxonomy" id="1510150"/>
    <lineage>
        <taxon>Bacteria</taxon>
        <taxon>Pseudomonadati</taxon>
        <taxon>Pseudomonadota</taxon>
        <taxon>Gammaproteobacteria</taxon>
        <taxon>Pseudomonadales</taxon>
        <taxon>Pseudomonadaceae</taxon>
        <taxon>Permianibacter</taxon>
    </lineage>
</organism>
<dbReference type="HAMAP" id="MF_00902">
    <property type="entry name" value="TatC"/>
    <property type="match status" value="1"/>
</dbReference>
<protein>
    <recommendedName>
        <fullName evidence="5">Sec-independent protein translocase protein TatC</fullName>
    </recommendedName>
</protein>
<proteinExistence type="inferred from homology"/>
<name>A0A4R6UTN1_9GAMM</name>
<keyword evidence="5" id="KW-0813">Transport</keyword>
<dbReference type="GO" id="GO:0065002">
    <property type="term" value="P:intracellular protein transmembrane transport"/>
    <property type="evidence" value="ECO:0007669"/>
    <property type="project" value="TreeGrafter"/>
</dbReference>
<evidence type="ECO:0000313" key="6">
    <source>
        <dbReference type="EMBL" id="TDQ49073.1"/>
    </source>
</evidence>
<evidence type="ECO:0000256" key="4">
    <source>
        <dbReference type="ARBA" id="ARBA00023136"/>
    </source>
</evidence>
<evidence type="ECO:0000256" key="5">
    <source>
        <dbReference type="HAMAP-Rule" id="MF_00902"/>
    </source>
</evidence>
<evidence type="ECO:0000256" key="1">
    <source>
        <dbReference type="ARBA" id="ARBA00004141"/>
    </source>
</evidence>
<comment type="subcellular location">
    <subcellularLocation>
        <location evidence="5">Cell membrane</location>
        <topology evidence="5">Multi-pass membrane protein</topology>
    </subcellularLocation>
    <subcellularLocation>
        <location evidence="1">Membrane</location>
        <topology evidence="1">Multi-pass membrane protein</topology>
    </subcellularLocation>
</comment>
<dbReference type="PANTHER" id="PTHR30371">
    <property type="entry name" value="SEC-INDEPENDENT PROTEIN TRANSLOCASE PROTEIN TATC"/>
    <property type="match status" value="1"/>
</dbReference>
<dbReference type="InterPro" id="IPR002033">
    <property type="entry name" value="TatC"/>
</dbReference>
<dbReference type="GO" id="GO:0009977">
    <property type="term" value="F:proton motive force dependent protein transmembrane transporter activity"/>
    <property type="evidence" value="ECO:0007669"/>
    <property type="project" value="TreeGrafter"/>
</dbReference>
<dbReference type="EMBL" id="SNYM01000005">
    <property type="protein sequence ID" value="TDQ49073.1"/>
    <property type="molecule type" value="Genomic_DNA"/>
</dbReference>
<dbReference type="PANTHER" id="PTHR30371:SF0">
    <property type="entry name" value="SEC-INDEPENDENT PROTEIN TRANSLOCASE PROTEIN TATC, CHLOROPLASTIC-RELATED"/>
    <property type="match status" value="1"/>
</dbReference>